<dbReference type="EMBL" id="AP022567">
    <property type="protein sequence ID" value="BBX31508.1"/>
    <property type="molecule type" value="Genomic_DNA"/>
</dbReference>
<protein>
    <submittedName>
        <fullName evidence="2">Uncharacterized protein</fullName>
    </submittedName>
</protein>
<keyword evidence="3" id="KW-1185">Reference proteome</keyword>
<name>A0ABM7HLX7_MYCME</name>
<accession>A0ABM7HLX7</accession>
<evidence type="ECO:0000256" key="1">
    <source>
        <dbReference type="SAM" id="MobiDB-lite"/>
    </source>
</evidence>
<organism evidence="2 3">
    <name type="scientific">Mycolicibacterium mageritense</name>
    <name type="common">Mycobacterium mageritense</name>
    <dbReference type="NCBI Taxonomy" id="53462"/>
    <lineage>
        <taxon>Bacteria</taxon>
        <taxon>Bacillati</taxon>
        <taxon>Actinomycetota</taxon>
        <taxon>Actinomycetes</taxon>
        <taxon>Mycobacteriales</taxon>
        <taxon>Mycobacteriaceae</taxon>
        <taxon>Mycolicibacterium</taxon>
    </lineage>
</organism>
<feature type="region of interest" description="Disordered" evidence="1">
    <location>
        <begin position="1"/>
        <end position="41"/>
    </location>
</feature>
<dbReference type="Proteomes" id="UP000465622">
    <property type="component" value="Chromosome"/>
</dbReference>
<evidence type="ECO:0000313" key="3">
    <source>
        <dbReference type="Proteomes" id="UP000465622"/>
    </source>
</evidence>
<evidence type="ECO:0000313" key="2">
    <source>
        <dbReference type="EMBL" id="BBX31508.1"/>
    </source>
</evidence>
<sequence length="41" mass="4828">MLDELELSELEDFSEDDELDDSELFDEPLDELLPESRLSVR</sequence>
<feature type="compositionally biased region" description="Acidic residues" evidence="1">
    <location>
        <begin position="1"/>
        <end position="33"/>
    </location>
</feature>
<proteinExistence type="predicted"/>
<reference evidence="2 3" key="1">
    <citation type="journal article" date="2019" name="Emerg. Microbes Infect.">
        <title>Comprehensive subspecies identification of 175 nontuberculous mycobacteria species based on 7547 genomic profiles.</title>
        <authorList>
            <person name="Matsumoto Y."/>
            <person name="Kinjo T."/>
            <person name="Motooka D."/>
            <person name="Nabeya D."/>
            <person name="Jung N."/>
            <person name="Uechi K."/>
            <person name="Horii T."/>
            <person name="Iida T."/>
            <person name="Fujita J."/>
            <person name="Nakamura S."/>
        </authorList>
    </citation>
    <scope>NUCLEOTIDE SEQUENCE [LARGE SCALE GENOMIC DNA]</scope>
    <source>
        <strain evidence="2 3">JCM 12375</strain>
    </source>
</reference>
<gene>
    <name evidence="2" type="ORF">MMAGJ_07900</name>
</gene>